<keyword evidence="1" id="KW-0675">Receptor</keyword>
<evidence type="ECO:0000313" key="1">
    <source>
        <dbReference type="EMBL" id="QPX65318.1"/>
    </source>
</evidence>
<name>A0A7T3KHD7_9CAUD</name>
<evidence type="ECO:0000313" key="2">
    <source>
        <dbReference type="Proteomes" id="UP000595909"/>
    </source>
</evidence>
<sequence>MNLQYPNFTGSKAANLLLCYNGAHTNITGRNVTNCTWSKYELPFATNTVTANGIIHA</sequence>
<gene>
    <name evidence="1" type="primary">rbp2</name>
    <name evidence="1" type="ORF">F372_036</name>
</gene>
<dbReference type="EMBL" id="MT863729">
    <property type="protein sequence ID" value="QPX65318.1"/>
    <property type="molecule type" value="Genomic_DNA"/>
</dbReference>
<keyword evidence="2" id="KW-1185">Reference proteome</keyword>
<organism evidence="1 2">
    <name type="scientific">Campylobacter phage F372</name>
    <dbReference type="NCBI Taxonomy" id="2794375"/>
    <lineage>
        <taxon>Viruses</taxon>
        <taxon>Duplodnaviria</taxon>
        <taxon>Heunggongvirae</taxon>
        <taxon>Uroviricota</taxon>
        <taxon>Caudoviricetes</taxon>
        <taxon>Connertonviridae</taxon>
        <taxon>Fletchervirus</taxon>
        <taxon>Fletchervirus F372</taxon>
    </lineage>
</organism>
<accession>A0A7T3KHD7</accession>
<dbReference type="Proteomes" id="UP000595909">
    <property type="component" value="Segment"/>
</dbReference>
<reference evidence="1 2" key="1">
    <citation type="submission" date="2020-08" db="EMBL/GenBank/DDBJ databases">
        <authorList>
            <person name="Sorensen M.C.H."/>
        </authorList>
    </citation>
    <scope>NUCLEOTIDE SEQUENCE [LARGE SCALE GENOMIC DNA]</scope>
</reference>
<protein>
    <submittedName>
        <fullName evidence="1">Receptor binding protein 2</fullName>
    </submittedName>
</protein>
<proteinExistence type="predicted"/>